<reference evidence="1" key="2">
    <citation type="journal article" date="2015" name="Fish Shellfish Immunol.">
        <title>Early steps in the European eel (Anguilla anguilla)-Vibrio vulnificus interaction in the gills: Role of the RtxA13 toxin.</title>
        <authorList>
            <person name="Callol A."/>
            <person name="Pajuelo D."/>
            <person name="Ebbesson L."/>
            <person name="Teles M."/>
            <person name="MacKenzie S."/>
            <person name="Amaro C."/>
        </authorList>
    </citation>
    <scope>NUCLEOTIDE SEQUENCE</scope>
</reference>
<dbReference type="AlphaFoldDB" id="A0A0E9T8X8"/>
<evidence type="ECO:0000313" key="1">
    <source>
        <dbReference type="EMBL" id="JAH49300.1"/>
    </source>
</evidence>
<accession>A0A0E9T8X8</accession>
<sequence>MYDCHFLYPVLPENTASVVSVALTEFH</sequence>
<protein>
    <submittedName>
        <fullName evidence="1">Uncharacterized protein</fullName>
    </submittedName>
</protein>
<reference evidence="1" key="1">
    <citation type="submission" date="2014-11" db="EMBL/GenBank/DDBJ databases">
        <authorList>
            <person name="Amaro Gonzalez C."/>
        </authorList>
    </citation>
    <scope>NUCLEOTIDE SEQUENCE</scope>
</reference>
<dbReference type="EMBL" id="GBXM01059277">
    <property type="protein sequence ID" value="JAH49300.1"/>
    <property type="molecule type" value="Transcribed_RNA"/>
</dbReference>
<organism evidence="1">
    <name type="scientific">Anguilla anguilla</name>
    <name type="common">European freshwater eel</name>
    <name type="synonym">Muraena anguilla</name>
    <dbReference type="NCBI Taxonomy" id="7936"/>
    <lineage>
        <taxon>Eukaryota</taxon>
        <taxon>Metazoa</taxon>
        <taxon>Chordata</taxon>
        <taxon>Craniata</taxon>
        <taxon>Vertebrata</taxon>
        <taxon>Euteleostomi</taxon>
        <taxon>Actinopterygii</taxon>
        <taxon>Neopterygii</taxon>
        <taxon>Teleostei</taxon>
        <taxon>Anguilliformes</taxon>
        <taxon>Anguillidae</taxon>
        <taxon>Anguilla</taxon>
    </lineage>
</organism>
<name>A0A0E9T8X8_ANGAN</name>
<proteinExistence type="predicted"/>